<dbReference type="Gene3D" id="1.20.1270.280">
    <property type="match status" value="1"/>
</dbReference>
<dbReference type="InterPro" id="IPR041658">
    <property type="entry name" value="AAA_lid_11"/>
</dbReference>
<dbReference type="InterPro" id="IPR041228">
    <property type="entry name" value="Dynein_C"/>
</dbReference>
<evidence type="ECO:0000313" key="3">
    <source>
        <dbReference type="EMBL" id="GIQ83671.1"/>
    </source>
</evidence>
<protein>
    <submittedName>
        <fullName evidence="3">Dynein heavy chain</fullName>
    </submittedName>
</protein>
<comment type="caution">
    <text evidence="3">The sequence shown here is derived from an EMBL/GenBank/DDBJ whole genome shotgun (WGS) entry which is preliminary data.</text>
</comment>
<evidence type="ECO:0000313" key="4">
    <source>
        <dbReference type="Proteomes" id="UP000265618"/>
    </source>
</evidence>
<feature type="domain" description="Dynein heavy chain C-terminal" evidence="2">
    <location>
        <begin position="189"/>
        <end position="504"/>
    </location>
</feature>
<dbReference type="GO" id="GO:0007018">
    <property type="term" value="P:microtubule-based movement"/>
    <property type="evidence" value="ECO:0007669"/>
    <property type="project" value="InterPro"/>
</dbReference>
<feature type="non-terminal residue" evidence="3">
    <location>
        <position position="1"/>
    </location>
</feature>
<dbReference type="Gene3D" id="3.10.490.20">
    <property type="match status" value="1"/>
</dbReference>
<feature type="domain" description="Dynein heavy chain AAA lid" evidence="1">
    <location>
        <begin position="42"/>
        <end position="182"/>
    </location>
</feature>
<name>A0A9K3CUY8_9EUKA</name>
<evidence type="ECO:0000259" key="1">
    <source>
        <dbReference type="Pfam" id="PF18198"/>
    </source>
</evidence>
<dbReference type="InterPro" id="IPR043160">
    <property type="entry name" value="Dynein_C_barrel"/>
</dbReference>
<dbReference type="Proteomes" id="UP000265618">
    <property type="component" value="Unassembled WGS sequence"/>
</dbReference>
<dbReference type="InterPro" id="IPR026983">
    <property type="entry name" value="DHC"/>
</dbReference>
<dbReference type="EMBL" id="BDIP01001136">
    <property type="protein sequence ID" value="GIQ83671.1"/>
    <property type="molecule type" value="Genomic_DNA"/>
</dbReference>
<keyword evidence="4" id="KW-1185">Reference proteome</keyword>
<proteinExistence type="predicted"/>
<dbReference type="GO" id="GO:0045505">
    <property type="term" value="F:dynein intermediate chain binding"/>
    <property type="evidence" value="ECO:0007669"/>
    <property type="project" value="InterPro"/>
</dbReference>
<dbReference type="PANTHER" id="PTHR22878:SF70">
    <property type="entry name" value="DYNEIN HEAVY CHAIN 2, AXONEMAL"/>
    <property type="match status" value="1"/>
</dbReference>
<dbReference type="GO" id="GO:0051959">
    <property type="term" value="F:dynein light intermediate chain binding"/>
    <property type="evidence" value="ECO:0007669"/>
    <property type="project" value="InterPro"/>
</dbReference>
<dbReference type="Gene3D" id="1.10.8.720">
    <property type="entry name" value="Region D6 of dynein motor"/>
    <property type="match status" value="1"/>
</dbReference>
<accession>A0A9K3CUY8</accession>
<dbReference type="PANTHER" id="PTHR22878">
    <property type="entry name" value="DYNEIN HEAVY CHAIN 6, AXONEMAL-LIKE-RELATED"/>
    <property type="match status" value="1"/>
</dbReference>
<dbReference type="FunFam" id="3.10.490.20:FF:000009">
    <property type="entry name" value="Dynein heavy chain 4"/>
    <property type="match status" value="1"/>
</dbReference>
<gene>
    <name evidence="3" type="ORF">KIPB_005025</name>
</gene>
<reference evidence="3 4" key="1">
    <citation type="journal article" date="2018" name="PLoS ONE">
        <title>The draft genome of Kipferlia bialata reveals reductive genome evolution in fornicate parasites.</title>
        <authorList>
            <person name="Tanifuji G."/>
            <person name="Takabayashi S."/>
            <person name="Kume K."/>
            <person name="Takagi M."/>
            <person name="Nakayama T."/>
            <person name="Kamikawa R."/>
            <person name="Inagaki Y."/>
            <person name="Hashimoto T."/>
        </authorList>
    </citation>
    <scope>NUCLEOTIDE SEQUENCE [LARGE SCALE GENOMIC DNA]</scope>
    <source>
        <strain evidence="3">NY0173</strain>
    </source>
</reference>
<dbReference type="Pfam" id="PF18198">
    <property type="entry name" value="AAA_lid_11"/>
    <property type="match status" value="1"/>
</dbReference>
<dbReference type="InterPro" id="IPR042219">
    <property type="entry name" value="AAA_lid_11_sf"/>
</dbReference>
<evidence type="ECO:0000259" key="2">
    <source>
        <dbReference type="Pfam" id="PF18199"/>
    </source>
</evidence>
<dbReference type="GO" id="GO:0030286">
    <property type="term" value="C:dynein complex"/>
    <property type="evidence" value="ECO:0007669"/>
    <property type="project" value="InterPro"/>
</dbReference>
<organism evidence="3 4">
    <name type="scientific">Kipferlia bialata</name>
    <dbReference type="NCBI Taxonomy" id="797122"/>
    <lineage>
        <taxon>Eukaryota</taxon>
        <taxon>Metamonada</taxon>
        <taxon>Carpediemonas-like organisms</taxon>
        <taxon>Kipferlia</taxon>
    </lineage>
</organism>
<dbReference type="Pfam" id="PF18199">
    <property type="entry name" value="Dynein_C"/>
    <property type="match status" value="1"/>
</dbReference>
<sequence length="508" mass="56782">ASVKMTTEPPKGIKANMLRLYNALTEETINRCNQDPQKDKVYRKLLFGVSFFHAILIERRKFGSLGFNVPYSFNTSDYSICVALLSMYLNLYDEVPWGALRYLTAEANYGGRVTDDWDRRVLRVYMNHLYCDAAIETDNFPIAPPLTEYYLPAQGGVQSYVDYIRTLSSVDNPAVFGQHPNADISSQRHESKALLDILVSMQPVLAETGEGGSSREARIDALAEQLLKDLPKTISNLPPIVSDMDDPQAPLTVCLLQEAERYQTLLDHLDSDIHNLRLGIKGLVVMSQYLDELASDLFNNKVPASWSTTFLSAKSLSTWVQDLKARIVQIQAWANNGPPRVMWLGGLTFPTAYLTALLQQAARQRECAIDSLTWDFEVTNAIDPVRDIKPSMVLGLGQGAYISGVFVEGAGWDVDLRCLKEPNPMQLETALPVIHLVPIEVSKLHRKNKKRDNGSLPAVFTAPCYYYPQRTGTREKPSFIIGIEVLTGALSQEHWIKRGVGLLLNVGD</sequence>
<dbReference type="OrthoDB" id="10251809at2759"/>
<dbReference type="AlphaFoldDB" id="A0A9K3CUY8"/>